<gene>
    <name evidence="2" type="ORF">SBOR_3609</name>
</gene>
<feature type="compositionally biased region" description="Basic and acidic residues" evidence="1">
    <location>
        <begin position="365"/>
        <end position="374"/>
    </location>
</feature>
<feature type="compositionally biased region" description="Acidic residues" evidence="1">
    <location>
        <begin position="375"/>
        <end position="385"/>
    </location>
</feature>
<feature type="compositionally biased region" description="Low complexity" evidence="1">
    <location>
        <begin position="139"/>
        <end position="153"/>
    </location>
</feature>
<comment type="caution">
    <text evidence="2">The sequence shown here is derived from an EMBL/GenBank/DDBJ whole genome shotgun (WGS) entry which is preliminary data.</text>
</comment>
<evidence type="ECO:0000313" key="3">
    <source>
        <dbReference type="Proteomes" id="UP000019487"/>
    </source>
</evidence>
<feature type="compositionally biased region" description="Polar residues" evidence="1">
    <location>
        <begin position="219"/>
        <end position="232"/>
    </location>
</feature>
<feature type="region of interest" description="Disordered" evidence="1">
    <location>
        <begin position="72"/>
        <end position="91"/>
    </location>
</feature>
<evidence type="ECO:0000256" key="1">
    <source>
        <dbReference type="SAM" id="MobiDB-lite"/>
    </source>
</evidence>
<feature type="compositionally biased region" description="Basic and acidic residues" evidence="1">
    <location>
        <begin position="386"/>
        <end position="395"/>
    </location>
</feature>
<feature type="compositionally biased region" description="Polar residues" evidence="1">
    <location>
        <begin position="162"/>
        <end position="185"/>
    </location>
</feature>
<organism evidence="2 3">
    <name type="scientific">Sclerotinia borealis (strain F-4128)</name>
    <dbReference type="NCBI Taxonomy" id="1432307"/>
    <lineage>
        <taxon>Eukaryota</taxon>
        <taxon>Fungi</taxon>
        <taxon>Dikarya</taxon>
        <taxon>Ascomycota</taxon>
        <taxon>Pezizomycotina</taxon>
        <taxon>Leotiomycetes</taxon>
        <taxon>Helotiales</taxon>
        <taxon>Sclerotiniaceae</taxon>
        <taxon>Sclerotinia</taxon>
    </lineage>
</organism>
<accession>W9CMV8</accession>
<dbReference type="Proteomes" id="UP000019487">
    <property type="component" value="Unassembled WGS sequence"/>
</dbReference>
<feature type="region of interest" description="Disordered" evidence="1">
    <location>
        <begin position="272"/>
        <end position="296"/>
    </location>
</feature>
<feature type="compositionally biased region" description="Low complexity" evidence="1">
    <location>
        <begin position="11"/>
        <end position="30"/>
    </location>
</feature>
<feature type="compositionally biased region" description="Low complexity" evidence="1">
    <location>
        <begin position="200"/>
        <end position="217"/>
    </location>
</feature>
<reference evidence="2 3" key="1">
    <citation type="journal article" date="2014" name="Genome Announc.">
        <title>Draft genome sequence of Sclerotinia borealis, a psychrophilic plant pathogenic fungus.</title>
        <authorList>
            <person name="Mardanov A.V."/>
            <person name="Beletsky A.V."/>
            <person name="Kadnikov V.V."/>
            <person name="Ignatov A.N."/>
            <person name="Ravin N.V."/>
        </authorList>
    </citation>
    <scope>NUCLEOTIDE SEQUENCE [LARGE SCALE GENOMIC DNA]</scope>
    <source>
        <strain evidence="3">F-4157</strain>
    </source>
</reference>
<dbReference type="EMBL" id="AYSA01000158">
    <property type="protein sequence ID" value="ESZ95989.1"/>
    <property type="molecule type" value="Genomic_DNA"/>
</dbReference>
<keyword evidence="3" id="KW-1185">Reference proteome</keyword>
<feature type="region of interest" description="Disordered" evidence="1">
    <location>
        <begin position="114"/>
        <end position="240"/>
    </location>
</feature>
<proteinExistence type="predicted"/>
<sequence length="404" mass="43128">MEPKEQLPPNGSQTGTPSKTTTSPNSSKENSVGRLTRQSSIRTPIERALPLRMTSEEFEAFSQQVGNISLEEAKDHLQNLGPVPTLPDPVEMSNRKLIEKEENKTIRRDSISFLKRRTSERKTNLGTPNLTITTESVRTPPATSTAPPDSSTSVDMAPPVLRSSSPANTAASPRTPQSNGVQINQARGEPLTMHSGLVGTSGPASSVQQSSTSQAQGNGRLTHNILPSSTGPATLAFPPRVPSMTQPLVSQSQGVHGWTAPAATTGWVSDPYAENNGTPPASAGTRAQGLSSWQNQGASLPIPPVVPSQNQPVTLEWLYAAPIRSPIASTANSRETTPDLVWSSEGSPEFEPGKRKAKISNVSEELEHKKLKHDDDDDDDDDEGADREANHDADHGANSSSPQQ</sequence>
<protein>
    <submittedName>
        <fullName evidence="2">Uncharacterized protein</fullName>
    </submittedName>
</protein>
<evidence type="ECO:0000313" key="2">
    <source>
        <dbReference type="EMBL" id="ESZ95989.1"/>
    </source>
</evidence>
<name>W9CMV8_SCLBF</name>
<feature type="region of interest" description="Disordered" evidence="1">
    <location>
        <begin position="1"/>
        <end position="48"/>
    </location>
</feature>
<feature type="region of interest" description="Disordered" evidence="1">
    <location>
        <begin position="330"/>
        <end position="404"/>
    </location>
</feature>
<dbReference type="AlphaFoldDB" id="W9CMV8"/>
<feature type="compositionally biased region" description="Polar residues" evidence="1">
    <location>
        <begin position="124"/>
        <end position="137"/>
    </location>
</feature>
<dbReference type="HOGENOM" id="CLU_808908_0_0_1"/>
<dbReference type="OrthoDB" id="3551674at2759"/>